<dbReference type="PROSITE" id="PS00018">
    <property type="entry name" value="EF_HAND_1"/>
    <property type="match status" value="2"/>
</dbReference>
<dbReference type="SUPFAM" id="SSF47473">
    <property type="entry name" value="EF-hand"/>
    <property type="match status" value="2"/>
</dbReference>
<dbReference type="GO" id="GO:0016460">
    <property type="term" value="C:myosin II complex"/>
    <property type="evidence" value="ECO:0007669"/>
    <property type="project" value="TreeGrafter"/>
</dbReference>
<keyword evidence="3" id="KW-0479">Metal-binding</keyword>
<keyword evidence="4" id="KW-0677">Repeat</keyword>
<protein>
    <submittedName>
        <fullName evidence="8">OLC1v1035552C1</fullName>
    </submittedName>
</protein>
<dbReference type="AlphaFoldDB" id="A0AAV1CWL7"/>
<evidence type="ECO:0000256" key="1">
    <source>
        <dbReference type="ARBA" id="ARBA00009763"/>
    </source>
</evidence>
<dbReference type="InterPro" id="IPR018247">
    <property type="entry name" value="EF_Hand_1_Ca_BS"/>
</dbReference>
<sequence length="398" mass="44316">MDKDNQQKEGNRGKAPTGSMGRQDFSSNYPPVNQDQNVYNNPSEVHPGGSLIDDDDGGYDSQGNLKRRREEAVCDDSSAGSKKSMLSIAVDWENTAGSKYIRGLARRLGLLDDGSKIRPISHPGDSSSSQILPVSQSTDIRSSNDPLVDNLRREKGKMPVEMSTDSGQFTEAQKDELQEAFSSFDKDGDGSITPDELGSLMRLFGLNPSEAEVGDMLQKVSTARKERLAAFNIHDVSPDDQSVKIDFMEFLELMKQKTTDLEFEFFNQIDEDRDGYISTDQLMRALVEIQIPIVAEVQGMMNQVNSELGGKIGFNEFVKLLDQIFEITASEEELIKSFEEFDKGKKGFISAADLRHVMTTYGDTLTDEEADEMIKEADPDDTGIIDYKEFVNKMCGKQ</sequence>
<evidence type="ECO:0000256" key="4">
    <source>
        <dbReference type="ARBA" id="ARBA00022737"/>
    </source>
</evidence>
<dbReference type="InterPro" id="IPR050230">
    <property type="entry name" value="CALM/Myosin/TropC-like"/>
</dbReference>
<feature type="domain" description="EF-hand" evidence="7">
    <location>
        <begin position="172"/>
        <end position="207"/>
    </location>
</feature>
<evidence type="ECO:0000256" key="6">
    <source>
        <dbReference type="SAM" id="MobiDB-lite"/>
    </source>
</evidence>
<feature type="compositionally biased region" description="Low complexity" evidence="6">
    <location>
        <begin position="126"/>
        <end position="137"/>
    </location>
</feature>
<evidence type="ECO:0000313" key="9">
    <source>
        <dbReference type="Proteomes" id="UP001161247"/>
    </source>
</evidence>
<dbReference type="Pfam" id="PF13499">
    <property type="entry name" value="EF-hand_7"/>
    <property type="match status" value="3"/>
</dbReference>
<keyword evidence="5" id="KW-0106">Calcium</keyword>
<feature type="region of interest" description="Disordered" evidence="6">
    <location>
        <begin position="119"/>
        <end position="147"/>
    </location>
</feature>
<evidence type="ECO:0000256" key="2">
    <source>
        <dbReference type="ARBA" id="ARBA00022481"/>
    </source>
</evidence>
<feature type="domain" description="EF-hand" evidence="7">
    <location>
        <begin position="329"/>
        <end position="364"/>
    </location>
</feature>
<name>A0AAV1CWL7_OLDCO</name>
<feature type="domain" description="EF-hand" evidence="7">
    <location>
        <begin position="264"/>
        <end position="292"/>
    </location>
</feature>
<dbReference type="Gene3D" id="1.10.238.10">
    <property type="entry name" value="EF-hand"/>
    <property type="match status" value="3"/>
</dbReference>
<evidence type="ECO:0000313" key="8">
    <source>
        <dbReference type="EMBL" id="CAI9098832.1"/>
    </source>
</evidence>
<dbReference type="FunFam" id="1.10.238.10:FF:000034">
    <property type="entry name" value="Calmodulin"/>
    <property type="match status" value="1"/>
</dbReference>
<organism evidence="8 9">
    <name type="scientific">Oldenlandia corymbosa var. corymbosa</name>
    <dbReference type="NCBI Taxonomy" id="529605"/>
    <lineage>
        <taxon>Eukaryota</taxon>
        <taxon>Viridiplantae</taxon>
        <taxon>Streptophyta</taxon>
        <taxon>Embryophyta</taxon>
        <taxon>Tracheophyta</taxon>
        <taxon>Spermatophyta</taxon>
        <taxon>Magnoliopsida</taxon>
        <taxon>eudicotyledons</taxon>
        <taxon>Gunneridae</taxon>
        <taxon>Pentapetalae</taxon>
        <taxon>asterids</taxon>
        <taxon>lamiids</taxon>
        <taxon>Gentianales</taxon>
        <taxon>Rubiaceae</taxon>
        <taxon>Rubioideae</taxon>
        <taxon>Spermacoceae</taxon>
        <taxon>Hedyotis-Oldenlandia complex</taxon>
        <taxon>Oldenlandia</taxon>
    </lineage>
</organism>
<gene>
    <name evidence="8" type="ORF">OLC1_LOCUS8953</name>
</gene>
<dbReference type="InterPro" id="IPR002048">
    <property type="entry name" value="EF_hand_dom"/>
</dbReference>
<keyword evidence="9" id="KW-1185">Reference proteome</keyword>
<feature type="region of interest" description="Disordered" evidence="6">
    <location>
        <begin position="1"/>
        <end position="81"/>
    </location>
</feature>
<dbReference type="PANTHER" id="PTHR23048">
    <property type="entry name" value="MYOSIN LIGHT CHAIN 1, 3"/>
    <property type="match status" value="1"/>
</dbReference>
<dbReference type="Proteomes" id="UP001161247">
    <property type="component" value="Chromosome 3"/>
</dbReference>
<feature type="compositionally biased region" description="Polar residues" evidence="6">
    <location>
        <begin position="24"/>
        <end position="43"/>
    </location>
</feature>
<dbReference type="PROSITE" id="PS50222">
    <property type="entry name" value="EF_HAND_2"/>
    <property type="match status" value="4"/>
</dbReference>
<feature type="compositionally biased region" description="Basic and acidic residues" evidence="6">
    <location>
        <begin position="1"/>
        <end position="12"/>
    </location>
</feature>
<dbReference type="FunFam" id="1.10.238.10:FF:000178">
    <property type="entry name" value="Calmodulin-2 A"/>
    <property type="match status" value="1"/>
</dbReference>
<feature type="domain" description="EF-hand" evidence="7">
    <location>
        <begin position="365"/>
        <end position="398"/>
    </location>
</feature>
<dbReference type="SMART" id="SM00054">
    <property type="entry name" value="EFh"/>
    <property type="match status" value="6"/>
</dbReference>
<comment type="similarity">
    <text evidence="1">Belongs to the calmodulin family.</text>
</comment>
<dbReference type="PANTHER" id="PTHR23048:SF0">
    <property type="entry name" value="CALMODULIN LIKE 3"/>
    <property type="match status" value="1"/>
</dbReference>
<evidence type="ECO:0000256" key="3">
    <source>
        <dbReference type="ARBA" id="ARBA00022723"/>
    </source>
</evidence>
<evidence type="ECO:0000256" key="5">
    <source>
        <dbReference type="ARBA" id="ARBA00022837"/>
    </source>
</evidence>
<proteinExistence type="inferred from homology"/>
<reference evidence="8" key="1">
    <citation type="submission" date="2023-03" db="EMBL/GenBank/DDBJ databases">
        <authorList>
            <person name="Julca I."/>
        </authorList>
    </citation>
    <scope>NUCLEOTIDE SEQUENCE</scope>
</reference>
<accession>A0AAV1CWL7</accession>
<keyword evidence="2" id="KW-0488">Methylation</keyword>
<dbReference type="EMBL" id="OX459120">
    <property type="protein sequence ID" value="CAI9098832.1"/>
    <property type="molecule type" value="Genomic_DNA"/>
</dbReference>
<dbReference type="GO" id="GO:0005509">
    <property type="term" value="F:calcium ion binding"/>
    <property type="evidence" value="ECO:0007669"/>
    <property type="project" value="InterPro"/>
</dbReference>
<dbReference type="InterPro" id="IPR011992">
    <property type="entry name" value="EF-hand-dom_pair"/>
</dbReference>
<dbReference type="CDD" id="cd00051">
    <property type="entry name" value="EFh"/>
    <property type="match status" value="2"/>
</dbReference>
<evidence type="ECO:0000259" key="7">
    <source>
        <dbReference type="PROSITE" id="PS50222"/>
    </source>
</evidence>